<evidence type="ECO:0008006" key="10">
    <source>
        <dbReference type="Google" id="ProtNLM"/>
    </source>
</evidence>
<evidence type="ECO:0000259" key="7">
    <source>
        <dbReference type="PROSITE" id="PS51525"/>
    </source>
</evidence>
<dbReference type="PROSITE" id="PS00633">
    <property type="entry name" value="BROMODOMAIN_1"/>
    <property type="match status" value="1"/>
</dbReference>
<dbReference type="PROSITE" id="PS51525">
    <property type="entry name" value="NET"/>
    <property type="match status" value="1"/>
</dbReference>
<name>A0A150GK70_GONPE</name>
<feature type="region of interest" description="Disordered" evidence="5">
    <location>
        <begin position="57"/>
        <end position="89"/>
    </location>
</feature>
<dbReference type="PRINTS" id="PR00503">
    <property type="entry name" value="BROMODOMAIN"/>
</dbReference>
<protein>
    <recommendedName>
        <fullName evidence="10">Bromo domain-containing protein</fullName>
    </recommendedName>
</protein>
<dbReference type="InterPro" id="IPR027353">
    <property type="entry name" value="NET_dom"/>
</dbReference>
<dbReference type="SUPFAM" id="SSF47370">
    <property type="entry name" value="Bromodomain"/>
    <property type="match status" value="1"/>
</dbReference>
<feature type="compositionally biased region" description="Low complexity" evidence="5">
    <location>
        <begin position="57"/>
        <end position="67"/>
    </location>
</feature>
<dbReference type="OrthoDB" id="21449at2759"/>
<evidence type="ECO:0000259" key="6">
    <source>
        <dbReference type="PROSITE" id="PS50014"/>
    </source>
</evidence>
<evidence type="ECO:0000256" key="4">
    <source>
        <dbReference type="PROSITE-ProRule" id="PRU00035"/>
    </source>
</evidence>
<dbReference type="InterPro" id="IPR038336">
    <property type="entry name" value="NET_sf"/>
</dbReference>
<dbReference type="Pfam" id="PF17035">
    <property type="entry name" value="BET"/>
    <property type="match status" value="1"/>
</dbReference>
<dbReference type="EMBL" id="LSYV01000018">
    <property type="protein sequence ID" value="KXZ50198.1"/>
    <property type="molecule type" value="Genomic_DNA"/>
</dbReference>
<dbReference type="InterPro" id="IPR001487">
    <property type="entry name" value="Bromodomain"/>
</dbReference>
<evidence type="ECO:0000313" key="8">
    <source>
        <dbReference type="EMBL" id="KXZ50198.1"/>
    </source>
</evidence>
<keyword evidence="3" id="KW-0804">Transcription</keyword>
<evidence type="ECO:0000313" key="9">
    <source>
        <dbReference type="Proteomes" id="UP000075714"/>
    </source>
</evidence>
<evidence type="ECO:0000256" key="5">
    <source>
        <dbReference type="SAM" id="MobiDB-lite"/>
    </source>
</evidence>
<keyword evidence="9" id="KW-1185">Reference proteome</keyword>
<dbReference type="PANTHER" id="PTHR45926">
    <property type="entry name" value="OSJNBA0053K19.4 PROTEIN"/>
    <property type="match status" value="1"/>
</dbReference>
<organism evidence="8 9">
    <name type="scientific">Gonium pectorale</name>
    <name type="common">Green alga</name>
    <dbReference type="NCBI Taxonomy" id="33097"/>
    <lineage>
        <taxon>Eukaryota</taxon>
        <taxon>Viridiplantae</taxon>
        <taxon>Chlorophyta</taxon>
        <taxon>core chlorophytes</taxon>
        <taxon>Chlorophyceae</taxon>
        <taxon>CS clade</taxon>
        <taxon>Chlamydomonadales</taxon>
        <taxon>Volvocaceae</taxon>
        <taxon>Gonium</taxon>
    </lineage>
</organism>
<sequence length="577" mass="60315">MSKPLSAEAAAAARKFEELKKLTEQRQLVNLELLSKLAKCLEKTRLLTPGTAGIDAAPAPSAAAKQAATKRPLQPLAAPEPKRPKLDSDTEKKIQDIWRMCANVVDYLLKKKNATVFARPVDPVRDGVPDYFKFVTNPMDLNTIKSKLRERKYNDPREFAADVRQVWINCRTYNAVGTIVRQFGDQLSEDWERKWSEQAIEERWDALLVQRDPPSVALDKRIATSARQLVQRVNSVHMLPEADPSRPMTTVEKRKLSIALSELQGDQLAEVLNIIAENLKDVNPDDEEEIELDVDQLENATLWRLREFCDAVISGRPLKPAAKVATGAASRPAHDNGKQQQHGKPPARTESGSEPAVGTEGGAEPGGVDAGAVDADADAGQEAATRDAEVTGADEPGADAEPEAEPSAGDAGQGDAAAGEGGAAAAEGQVEAAAEEADGDAAAAEEAGGEAAAAEEAGGEAAAAEEARGEAAAAAEEAGGEAAAAEEDGAVAATGDAEDGVADVEMAEPGEEDVAAEVEDAAAEQHCVEAGAVEGGTEPMDTEAAVDGEEAGVTAMDEAVETAEAGADEIAAAEEAD</sequence>
<dbReference type="Gene3D" id="1.20.1270.220">
    <property type="match status" value="1"/>
</dbReference>
<gene>
    <name evidence="8" type="ORF">GPECTOR_17g835</name>
</gene>
<dbReference type="AlphaFoldDB" id="A0A150GK70"/>
<dbReference type="Pfam" id="PF00439">
    <property type="entry name" value="Bromodomain"/>
    <property type="match status" value="1"/>
</dbReference>
<dbReference type="SMART" id="SM00297">
    <property type="entry name" value="BROMO"/>
    <property type="match status" value="1"/>
</dbReference>
<feature type="compositionally biased region" description="Acidic residues" evidence="5">
    <location>
        <begin position="496"/>
        <end position="521"/>
    </location>
</feature>
<keyword evidence="1" id="KW-0805">Transcription regulation</keyword>
<feature type="domain" description="NET" evidence="7">
    <location>
        <begin position="238"/>
        <end position="320"/>
    </location>
</feature>
<dbReference type="Proteomes" id="UP000075714">
    <property type="component" value="Unassembled WGS sequence"/>
</dbReference>
<feature type="region of interest" description="Disordered" evidence="5">
    <location>
        <begin position="323"/>
        <end position="521"/>
    </location>
</feature>
<proteinExistence type="predicted"/>
<feature type="compositionally biased region" description="Gly residues" evidence="5">
    <location>
        <begin position="359"/>
        <end position="369"/>
    </location>
</feature>
<dbReference type="STRING" id="33097.A0A150GK70"/>
<feature type="compositionally biased region" description="Low complexity" evidence="5">
    <location>
        <begin position="370"/>
        <end position="383"/>
    </location>
</feature>
<dbReference type="PROSITE" id="PS50014">
    <property type="entry name" value="BROMODOMAIN_2"/>
    <property type="match status" value="1"/>
</dbReference>
<feature type="compositionally biased region" description="Low complexity" evidence="5">
    <location>
        <begin position="440"/>
        <end position="483"/>
    </location>
</feature>
<keyword evidence="2 4" id="KW-0103">Bromodomain</keyword>
<feature type="compositionally biased region" description="Basic and acidic residues" evidence="5">
    <location>
        <begin position="80"/>
        <end position="89"/>
    </location>
</feature>
<dbReference type="InterPro" id="IPR018359">
    <property type="entry name" value="Bromodomain_CS"/>
</dbReference>
<evidence type="ECO:0000256" key="1">
    <source>
        <dbReference type="ARBA" id="ARBA00023015"/>
    </source>
</evidence>
<comment type="caution">
    <text evidence="8">The sequence shown here is derived from an EMBL/GenBank/DDBJ whole genome shotgun (WGS) entry which is preliminary data.</text>
</comment>
<dbReference type="InterPro" id="IPR036427">
    <property type="entry name" value="Bromodomain-like_sf"/>
</dbReference>
<dbReference type="Gene3D" id="1.20.920.10">
    <property type="entry name" value="Bromodomain-like"/>
    <property type="match status" value="1"/>
</dbReference>
<evidence type="ECO:0000256" key="3">
    <source>
        <dbReference type="ARBA" id="ARBA00023163"/>
    </source>
</evidence>
<evidence type="ECO:0000256" key="2">
    <source>
        <dbReference type="ARBA" id="ARBA00023117"/>
    </source>
</evidence>
<feature type="domain" description="Bromo" evidence="6">
    <location>
        <begin position="109"/>
        <end position="181"/>
    </location>
</feature>
<reference evidence="9" key="1">
    <citation type="journal article" date="2016" name="Nat. Commun.">
        <title>The Gonium pectorale genome demonstrates co-option of cell cycle regulation during the evolution of multicellularity.</title>
        <authorList>
            <person name="Hanschen E.R."/>
            <person name="Marriage T.N."/>
            <person name="Ferris P.J."/>
            <person name="Hamaji T."/>
            <person name="Toyoda A."/>
            <person name="Fujiyama A."/>
            <person name="Neme R."/>
            <person name="Noguchi H."/>
            <person name="Minakuchi Y."/>
            <person name="Suzuki M."/>
            <person name="Kawai-Toyooka H."/>
            <person name="Smith D.R."/>
            <person name="Sparks H."/>
            <person name="Anderson J."/>
            <person name="Bakaric R."/>
            <person name="Luria V."/>
            <person name="Karger A."/>
            <person name="Kirschner M.W."/>
            <person name="Durand P.M."/>
            <person name="Michod R.E."/>
            <person name="Nozaki H."/>
            <person name="Olson B.J."/>
        </authorList>
    </citation>
    <scope>NUCLEOTIDE SEQUENCE [LARGE SCALE GENOMIC DNA]</scope>
    <source>
        <strain evidence="9">NIES-2863</strain>
    </source>
</reference>
<feature type="compositionally biased region" description="Low complexity" evidence="5">
    <location>
        <begin position="405"/>
        <end position="432"/>
    </location>
</feature>
<accession>A0A150GK70</accession>